<keyword evidence="9" id="KW-1185">Reference proteome</keyword>
<dbReference type="GO" id="GO:0005576">
    <property type="term" value="C:extracellular region"/>
    <property type="evidence" value="ECO:0007669"/>
    <property type="project" value="UniProtKB-SubCell"/>
</dbReference>
<dbReference type="InterPro" id="IPR002919">
    <property type="entry name" value="TIL_dom"/>
</dbReference>
<sequence>PLCFLSVSSLNCRGSCSPAGGRDLLVLEERDCALVVKQTGACCERCKGCMLDGRTYNSSVSWTTSTKPCINRRCQEGVITEADVQCVVHCRNPKIHPKKCCPTCPSCIFEGRLYKEKQEFSPEGKLCIKCSCTGGRTLCMREVCPVLSCPAHLSHTPPGQCCPRCLGSCLFHSEVFENGTSFTHDNCTTCTCKDSTVVCNKQCSRPGSCQGDHCCDECLSYMKVEEVKYCRVRNKIYREGDMWSSVNCTLCACVKGNIECRPKQCVPISSCPSVSDRPIGQSQANVLFSVFTSTCLSLTLVILRAAETWRSLSNTLGNFWQEDGFRCAHLSLRSLGGRLSAAGQAAAGRWSAFDSKGNTKAHYKLNKILNRTGCCPVCTEKPGVCTVFGDPHYNTFDGRTFNFQGTCQYVLTRDCGSAPSGGAGNSVSGTDSSFMVLVKNDARRTRSFSWTQSVEIRLGGLVLGLHQHLTVRRNGTRIALPYHGPGVHIDLDGYLLKLTTIAGLEITWDGDSFVEVVAAPHLRGRLCGLCGNYNGHKRDDTMGGDGQFKFDVDEFAESWRMEGNEVCSQQPPPRRPASFLCPGSVKVKFRAHRECQKIKLWEFQKCHRVIDFAPFYRSCVTDMCECPVHKNCYCESFMAYSRACEREGAPVVWRADTSCMATQCKHGAVYDTCGPGCTKTCDNWNEIGPCHKPCVAGCHCPANLVLFQGRCIKPTSCPGR</sequence>
<feature type="domain" description="VWFC" evidence="6">
    <location>
        <begin position="105"/>
        <end position="166"/>
    </location>
</feature>
<dbReference type="SMART" id="SM00216">
    <property type="entry name" value="VWD"/>
    <property type="match status" value="1"/>
</dbReference>
<keyword evidence="5" id="KW-1015">Disulfide bond</keyword>
<keyword evidence="3" id="KW-0732">Signal</keyword>
<dbReference type="SMART" id="SM00832">
    <property type="entry name" value="C8"/>
    <property type="match status" value="1"/>
</dbReference>
<gene>
    <name evidence="8" type="ORF">KUDE01_021610</name>
</gene>
<evidence type="ECO:0000313" key="9">
    <source>
        <dbReference type="Proteomes" id="UP001228049"/>
    </source>
</evidence>
<evidence type="ECO:0000256" key="4">
    <source>
        <dbReference type="ARBA" id="ARBA00022737"/>
    </source>
</evidence>
<dbReference type="EMBL" id="JASDAP010000010">
    <property type="protein sequence ID" value="KAK1896162.1"/>
    <property type="molecule type" value="Genomic_DNA"/>
</dbReference>
<keyword evidence="2" id="KW-0964">Secreted</keyword>
<dbReference type="FunFam" id="2.10.25.10:FF:000236">
    <property type="entry name" value="BMP-binding endothelial regulator protein-like"/>
    <property type="match status" value="1"/>
</dbReference>
<protein>
    <submittedName>
        <fullName evidence="8">BMP-binding endothelial regulator protein</fullName>
    </submittedName>
</protein>
<dbReference type="PANTHER" id="PTHR46698:SF4">
    <property type="entry name" value="CROSSVEINLESS 2"/>
    <property type="match status" value="1"/>
</dbReference>
<evidence type="ECO:0000259" key="7">
    <source>
        <dbReference type="PROSITE" id="PS51233"/>
    </source>
</evidence>
<name>A0AAD9C7X9_DISEL</name>
<evidence type="ECO:0000259" key="6">
    <source>
        <dbReference type="PROSITE" id="PS50184"/>
    </source>
</evidence>
<dbReference type="FunFam" id="2.10.70.10:FF:000034">
    <property type="entry name" value="BMP-binding endothelial regulator protein"/>
    <property type="match status" value="1"/>
</dbReference>
<dbReference type="Pfam" id="PF08742">
    <property type="entry name" value="C8"/>
    <property type="match status" value="1"/>
</dbReference>
<proteinExistence type="predicted"/>
<reference evidence="8" key="1">
    <citation type="submission" date="2023-04" db="EMBL/GenBank/DDBJ databases">
        <title>Chromosome-level genome of Chaenocephalus aceratus.</title>
        <authorList>
            <person name="Park H."/>
        </authorList>
    </citation>
    <scope>NUCLEOTIDE SEQUENCE</scope>
    <source>
        <strain evidence="8">DE</strain>
        <tissue evidence="8">Muscle</tissue>
    </source>
</reference>
<feature type="non-terminal residue" evidence="8">
    <location>
        <position position="720"/>
    </location>
</feature>
<dbReference type="Pfam" id="PF00093">
    <property type="entry name" value="VWC"/>
    <property type="match status" value="2"/>
</dbReference>
<dbReference type="SMART" id="SM00214">
    <property type="entry name" value="VWC"/>
    <property type="match status" value="4"/>
</dbReference>
<evidence type="ECO:0000256" key="2">
    <source>
        <dbReference type="ARBA" id="ARBA00022525"/>
    </source>
</evidence>
<dbReference type="InterPro" id="IPR001007">
    <property type="entry name" value="VWF_dom"/>
</dbReference>
<dbReference type="PROSITE" id="PS51233">
    <property type="entry name" value="VWFD"/>
    <property type="match status" value="1"/>
</dbReference>
<dbReference type="InterPro" id="IPR001846">
    <property type="entry name" value="VWF_type-D"/>
</dbReference>
<evidence type="ECO:0000313" key="8">
    <source>
        <dbReference type="EMBL" id="KAK1896162.1"/>
    </source>
</evidence>
<accession>A0AAD9C7X9</accession>
<evidence type="ECO:0000256" key="5">
    <source>
        <dbReference type="ARBA" id="ARBA00023157"/>
    </source>
</evidence>
<dbReference type="Pfam" id="PF00094">
    <property type="entry name" value="VWD"/>
    <property type="match status" value="1"/>
</dbReference>
<feature type="domain" description="VWFD" evidence="7">
    <location>
        <begin position="383"/>
        <end position="568"/>
    </location>
</feature>
<dbReference type="InterPro" id="IPR014853">
    <property type="entry name" value="VWF/SSPO/ZAN-like_Cys-rich_dom"/>
</dbReference>
<dbReference type="InterPro" id="IPR052424">
    <property type="entry name" value="Kielin_Chordin-BMP_Reg"/>
</dbReference>
<dbReference type="Gene3D" id="2.10.70.10">
    <property type="entry name" value="Complement Module, domain 1"/>
    <property type="match status" value="2"/>
</dbReference>
<dbReference type="SUPFAM" id="SSF57567">
    <property type="entry name" value="Serine protease inhibitors"/>
    <property type="match status" value="1"/>
</dbReference>
<comment type="caution">
    <text evidence="8">The sequence shown here is derived from an EMBL/GenBank/DDBJ whole genome shotgun (WGS) entry which is preliminary data.</text>
</comment>
<dbReference type="Gene3D" id="6.20.200.20">
    <property type="match status" value="1"/>
</dbReference>
<evidence type="ECO:0000256" key="3">
    <source>
        <dbReference type="ARBA" id="ARBA00022729"/>
    </source>
</evidence>
<dbReference type="Proteomes" id="UP001228049">
    <property type="component" value="Unassembled WGS sequence"/>
</dbReference>
<dbReference type="PROSITE" id="PS50184">
    <property type="entry name" value="VWFC_2"/>
    <property type="match status" value="1"/>
</dbReference>
<evidence type="ECO:0000256" key="1">
    <source>
        <dbReference type="ARBA" id="ARBA00004613"/>
    </source>
</evidence>
<keyword evidence="4" id="KW-0677">Repeat</keyword>
<comment type="subcellular location">
    <subcellularLocation>
        <location evidence="1">Secreted</location>
    </subcellularLocation>
</comment>
<organism evidence="8 9">
    <name type="scientific">Dissostichus eleginoides</name>
    <name type="common">Patagonian toothfish</name>
    <name type="synonym">Dissostichus amissus</name>
    <dbReference type="NCBI Taxonomy" id="100907"/>
    <lineage>
        <taxon>Eukaryota</taxon>
        <taxon>Metazoa</taxon>
        <taxon>Chordata</taxon>
        <taxon>Craniata</taxon>
        <taxon>Vertebrata</taxon>
        <taxon>Euteleostomi</taxon>
        <taxon>Actinopterygii</taxon>
        <taxon>Neopterygii</taxon>
        <taxon>Teleostei</taxon>
        <taxon>Neoteleostei</taxon>
        <taxon>Acanthomorphata</taxon>
        <taxon>Eupercaria</taxon>
        <taxon>Perciformes</taxon>
        <taxon>Notothenioidei</taxon>
        <taxon>Nototheniidae</taxon>
        <taxon>Dissostichus</taxon>
    </lineage>
</organism>
<dbReference type="PROSITE" id="PS01208">
    <property type="entry name" value="VWFC_1"/>
    <property type="match status" value="1"/>
</dbReference>
<dbReference type="CDD" id="cd19941">
    <property type="entry name" value="TIL"/>
    <property type="match status" value="1"/>
</dbReference>
<dbReference type="Pfam" id="PF01826">
    <property type="entry name" value="TIL"/>
    <property type="match status" value="1"/>
</dbReference>
<dbReference type="SUPFAM" id="SSF57603">
    <property type="entry name" value="FnI-like domain"/>
    <property type="match status" value="4"/>
</dbReference>
<dbReference type="PANTHER" id="PTHR46698">
    <property type="entry name" value="CROSSVEINLESS 2"/>
    <property type="match status" value="1"/>
</dbReference>
<dbReference type="InterPro" id="IPR036084">
    <property type="entry name" value="Ser_inhib-like_sf"/>
</dbReference>
<dbReference type="Gene3D" id="2.10.25.10">
    <property type="entry name" value="Laminin"/>
    <property type="match status" value="1"/>
</dbReference>
<dbReference type="AlphaFoldDB" id="A0AAD9C7X9"/>